<name>A0ABT6AG00_9BURK</name>
<dbReference type="InterPro" id="IPR040607">
    <property type="entry name" value="ALP_N"/>
</dbReference>
<dbReference type="Gene3D" id="3.30.420.40">
    <property type="match status" value="2"/>
</dbReference>
<sequence>MSKEVTDRLVVGMDIGYGNIKVDWGDGNLAYPARVKADWFGANDSHRLNGMRAIYDEVKVSVNGRYYWIGPDTHLHVREPIVTDAYSDSPEYEAHLIGALHYMFRKSGAIRRSVDKLVLGLPLSQFSLRRERLRQRFQGKRLSVPTPSALEARYGPEIAVRLRNVEVVPQPVGSLVYWATREGGEEDLNGQRANLVIDPGERTFDWYAARGTKPIYDESGAIPEGMASIIYRLANTMTRELGIHIDYYTASLGLKRNELALIGVGTIDMRPFHTKAKEFTEEVTDQLKKRLVSTAFDNVVLTGGGLSLFEEAIRKCFPPDIIRVVAEPMMANARGFYQWGIAED</sequence>
<accession>A0ABT6AG00</accession>
<protein>
    <submittedName>
        <fullName evidence="3">Plasmid segregation protein ParM</fullName>
    </submittedName>
</protein>
<evidence type="ECO:0000313" key="3">
    <source>
        <dbReference type="EMBL" id="MDF3831533.1"/>
    </source>
</evidence>
<organism evidence="3 4">
    <name type="scientific">Cupriavidus basilensis</name>
    <dbReference type="NCBI Taxonomy" id="68895"/>
    <lineage>
        <taxon>Bacteria</taxon>
        <taxon>Pseudomonadati</taxon>
        <taxon>Pseudomonadota</taxon>
        <taxon>Betaproteobacteria</taxon>
        <taxon>Burkholderiales</taxon>
        <taxon>Burkholderiaceae</taxon>
        <taxon>Cupriavidus</taxon>
    </lineage>
</organism>
<keyword evidence="4" id="KW-1185">Reference proteome</keyword>
<dbReference type="RefSeq" id="WP_276263384.1">
    <property type="nucleotide sequence ID" value="NZ_JARJLM010000013.1"/>
</dbReference>
<dbReference type="Proteomes" id="UP001216674">
    <property type="component" value="Unassembled WGS sequence"/>
</dbReference>
<dbReference type="SUPFAM" id="SSF53067">
    <property type="entry name" value="Actin-like ATPase domain"/>
    <property type="match status" value="2"/>
</dbReference>
<proteinExistence type="predicted"/>
<evidence type="ECO:0000259" key="2">
    <source>
        <dbReference type="Pfam" id="PF21522"/>
    </source>
</evidence>
<gene>
    <name evidence="3" type="primary">parM</name>
    <name evidence="3" type="ORF">P3W85_00940</name>
</gene>
<comment type="caution">
    <text evidence="3">The sequence shown here is derived from an EMBL/GenBank/DDBJ whole genome shotgun (WGS) entry which is preliminary data.</text>
</comment>
<evidence type="ECO:0000313" key="4">
    <source>
        <dbReference type="Proteomes" id="UP001216674"/>
    </source>
</evidence>
<evidence type="ECO:0000259" key="1">
    <source>
        <dbReference type="Pfam" id="PF17989"/>
    </source>
</evidence>
<feature type="domain" description="Actin homologue MreB-like C-terminal" evidence="2">
    <location>
        <begin position="196"/>
        <end position="314"/>
    </location>
</feature>
<dbReference type="EMBL" id="JARJLM010000013">
    <property type="protein sequence ID" value="MDF3831533.1"/>
    <property type="molecule type" value="Genomic_DNA"/>
</dbReference>
<reference evidence="3 4" key="1">
    <citation type="submission" date="2023-03" db="EMBL/GenBank/DDBJ databases">
        <title>Draft assemblies of triclosan tolerant bacteria isolated from returned activated sludge.</title>
        <authorList>
            <person name="Van Hamelsveld S."/>
        </authorList>
    </citation>
    <scope>NUCLEOTIDE SEQUENCE [LARGE SCALE GENOMIC DNA]</scope>
    <source>
        <strain evidence="3 4">GW210010_S58</strain>
    </source>
</reference>
<feature type="domain" description="Actin-like protein N-terminal" evidence="1">
    <location>
        <begin position="12"/>
        <end position="173"/>
    </location>
</feature>
<dbReference type="Pfam" id="PF21522">
    <property type="entry name" value="MreB-like_C"/>
    <property type="match status" value="1"/>
</dbReference>
<dbReference type="InterPro" id="IPR049067">
    <property type="entry name" value="MreB-like_C"/>
</dbReference>
<dbReference type="Pfam" id="PF17989">
    <property type="entry name" value="ALP_N"/>
    <property type="match status" value="1"/>
</dbReference>
<dbReference type="InterPro" id="IPR043129">
    <property type="entry name" value="ATPase_NBD"/>
</dbReference>